<dbReference type="Proteomes" id="UP001388673">
    <property type="component" value="Unassembled WGS sequence"/>
</dbReference>
<evidence type="ECO:0000256" key="2">
    <source>
        <dbReference type="SAM" id="Phobius"/>
    </source>
</evidence>
<dbReference type="Gene3D" id="2.40.70.10">
    <property type="entry name" value="Acid Proteases"/>
    <property type="match status" value="2"/>
</dbReference>
<dbReference type="InterPro" id="IPR021109">
    <property type="entry name" value="Peptidase_aspartic_dom_sf"/>
</dbReference>
<dbReference type="EMBL" id="JBCAWK010000002">
    <property type="protein sequence ID" value="KAK8866113.1"/>
    <property type="molecule type" value="Genomic_DNA"/>
</dbReference>
<protein>
    <recommendedName>
        <fullName evidence="4">Peptidase A1 domain-containing protein</fullName>
    </recommendedName>
</protein>
<dbReference type="InterPro" id="IPR033121">
    <property type="entry name" value="PEPTIDASE_A1"/>
</dbReference>
<feature type="chain" id="PRO_5043968149" description="Peptidase A1 domain-containing protein" evidence="3">
    <location>
        <begin position="24"/>
        <end position="799"/>
    </location>
</feature>
<proteinExistence type="predicted"/>
<dbReference type="PROSITE" id="PS51767">
    <property type="entry name" value="PEPTIDASE_A1"/>
    <property type="match status" value="1"/>
</dbReference>
<keyword evidence="6" id="KW-1185">Reference proteome</keyword>
<dbReference type="RefSeq" id="XP_066805592.1">
    <property type="nucleotide sequence ID" value="XM_066944391.1"/>
</dbReference>
<feature type="transmembrane region" description="Helical" evidence="2">
    <location>
        <begin position="413"/>
        <end position="433"/>
    </location>
</feature>
<dbReference type="KEGG" id="kne:92178523"/>
<feature type="compositionally biased region" description="Low complexity" evidence="1">
    <location>
        <begin position="537"/>
        <end position="563"/>
    </location>
</feature>
<organism evidence="5 6">
    <name type="scientific">Kwoniella newhampshirensis</name>
    <dbReference type="NCBI Taxonomy" id="1651941"/>
    <lineage>
        <taxon>Eukaryota</taxon>
        <taxon>Fungi</taxon>
        <taxon>Dikarya</taxon>
        <taxon>Basidiomycota</taxon>
        <taxon>Agaricomycotina</taxon>
        <taxon>Tremellomycetes</taxon>
        <taxon>Tremellales</taxon>
        <taxon>Cryptococcaceae</taxon>
        <taxon>Kwoniella</taxon>
    </lineage>
</organism>
<feature type="region of interest" description="Disordered" evidence="1">
    <location>
        <begin position="659"/>
        <end position="799"/>
    </location>
</feature>
<feature type="domain" description="Peptidase A1" evidence="4">
    <location>
        <begin position="49"/>
        <end position="390"/>
    </location>
</feature>
<keyword evidence="2" id="KW-1133">Transmembrane helix</keyword>
<feature type="compositionally biased region" description="Basic and acidic residues" evidence="1">
    <location>
        <begin position="749"/>
        <end position="760"/>
    </location>
</feature>
<evidence type="ECO:0000256" key="1">
    <source>
        <dbReference type="SAM" id="MobiDB-lite"/>
    </source>
</evidence>
<evidence type="ECO:0000259" key="4">
    <source>
        <dbReference type="PROSITE" id="PS51767"/>
    </source>
</evidence>
<sequence>MPSLSLLALVPVILSILINPTRGDSKLDAARLGTEYTSMPLYRTGAGTNVLTVGIGTPEVIVNLTCSTNVEFFIVAAEGCGNCVQDSNLFSVRDSSSLTTTRQALEHTFIYPTGSSDTLSIGGQTAEELLTDQRGDGTTPRPIALAARVQANDPGGNLNGDDVQLPDGTSGFWGMGIFQGTKSDSMIASMIDTDSGESLSSAASFTVGFDIYNTTTREDDAGTIHWGGVPVDSYLGTFNWFNANTSVAGSWGFKLDSMRMGRDVVDLSGYYGSLDPAFDQIYMPTAVAETFFSKVPNAERDRLDTTRWNIPCDSQIHLTFTIDDREYVVDPARLVQARDTSGRTCWSSVVAWQNGSIPEQQGEVRLGTPFMSGLYMALYYSDSEQYIGLAGKPNSVNGADIATRSDGHRNAKLAAILIGVLLGVLVLLLLFCYSRNRNSFQSVWYRAMRRQQRAQMNMVVRGATLPPPMMMPVPGTLPIVPPMMGPPVPPMMPMPIGGGMPPPGPTMMGRMLGPGGLPQGQGQAHGYQSVPPPYQPPISGGPTTTQAIQQQQHIPLLQNQRQQKNPAPIPQTVQQRPRGYYSPRPQTTSPSRSGLLPIRFRHESSDHSQSPHQSRREQKHRSPPASGESRVKWGNLGAHNSRSVRRSGLAVNEHGTWAENTGSLRSDGRQYVLNLGQPDQRGYGREADPAANGKQRRSAPATSIGQNQHVQNYSDGGVNAPSEGQGGGRGGNEKKRYFAWRPKSTSSGERGERRPVESPRKKEKRRSWFGYSDNRQGGWKDEERQRETERMVAGQGWAR</sequence>
<feature type="region of interest" description="Disordered" evidence="1">
    <location>
        <begin position="499"/>
        <end position="647"/>
    </location>
</feature>
<dbReference type="GeneID" id="92178523"/>
<keyword evidence="2" id="KW-0812">Transmembrane</keyword>
<feature type="compositionally biased region" description="Basic and acidic residues" evidence="1">
    <location>
        <begin position="778"/>
        <end position="790"/>
    </location>
</feature>
<keyword evidence="2" id="KW-0472">Membrane</keyword>
<evidence type="ECO:0000313" key="6">
    <source>
        <dbReference type="Proteomes" id="UP001388673"/>
    </source>
</evidence>
<feature type="compositionally biased region" description="Low complexity" evidence="1">
    <location>
        <begin position="582"/>
        <end position="593"/>
    </location>
</feature>
<reference evidence="5 6" key="1">
    <citation type="journal article" date="2024" name="bioRxiv">
        <title>Comparative genomics of Cryptococcus and Kwoniella reveals pathogenesis evolution and contrasting karyotype dynamics via intercentromeric recombination or chromosome fusion.</title>
        <authorList>
            <person name="Coelho M.A."/>
            <person name="David-Palma M."/>
            <person name="Shea T."/>
            <person name="Bowers K."/>
            <person name="McGinley-Smith S."/>
            <person name="Mohammad A.W."/>
            <person name="Gnirke A."/>
            <person name="Yurkov A.M."/>
            <person name="Nowrousian M."/>
            <person name="Sun S."/>
            <person name="Cuomo C.A."/>
            <person name="Heitman J."/>
        </authorList>
    </citation>
    <scope>NUCLEOTIDE SEQUENCE [LARGE SCALE GENOMIC DNA]</scope>
    <source>
        <strain evidence="5 6">CBS 13917</strain>
    </source>
</reference>
<feature type="compositionally biased region" description="Polar residues" evidence="1">
    <location>
        <begin position="700"/>
        <end position="714"/>
    </location>
</feature>
<keyword evidence="3" id="KW-0732">Signal</keyword>
<evidence type="ECO:0000256" key="3">
    <source>
        <dbReference type="SAM" id="SignalP"/>
    </source>
</evidence>
<comment type="caution">
    <text evidence="5">The sequence shown here is derived from an EMBL/GenBank/DDBJ whole genome shotgun (WGS) entry which is preliminary data.</text>
</comment>
<dbReference type="AlphaFoldDB" id="A0AAW0Z563"/>
<dbReference type="SUPFAM" id="SSF50630">
    <property type="entry name" value="Acid proteases"/>
    <property type="match status" value="1"/>
</dbReference>
<evidence type="ECO:0000313" key="5">
    <source>
        <dbReference type="EMBL" id="KAK8866113.1"/>
    </source>
</evidence>
<feature type="signal peptide" evidence="3">
    <location>
        <begin position="1"/>
        <end position="23"/>
    </location>
</feature>
<gene>
    <name evidence="5" type="ORF">IAR55_001264</name>
</gene>
<dbReference type="Pfam" id="PF00026">
    <property type="entry name" value="Asp"/>
    <property type="match status" value="1"/>
</dbReference>
<name>A0AAW0Z563_9TREE</name>
<accession>A0AAW0Z563</accession>